<dbReference type="GO" id="GO:0019676">
    <property type="term" value="P:ammonia assimilation cycle"/>
    <property type="evidence" value="ECO:0007669"/>
    <property type="project" value="TreeGrafter"/>
</dbReference>
<evidence type="ECO:0000256" key="1">
    <source>
        <dbReference type="ARBA" id="ARBA00001917"/>
    </source>
</evidence>
<keyword evidence="11" id="KW-0411">Iron-sulfur</keyword>
<dbReference type="GO" id="GO:0006537">
    <property type="term" value="P:glutamate biosynthetic process"/>
    <property type="evidence" value="ECO:0007669"/>
    <property type="project" value="UniProtKB-KW"/>
</dbReference>
<dbReference type="GO" id="GO:0046872">
    <property type="term" value="F:metal ion binding"/>
    <property type="evidence" value="ECO:0007669"/>
    <property type="project" value="UniProtKB-KW"/>
</dbReference>
<dbReference type="PANTHER" id="PTHR11938:SF133">
    <property type="entry name" value="GLUTAMATE SYNTHASE (NADH)"/>
    <property type="match status" value="1"/>
</dbReference>
<keyword evidence="10" id="KW-0408">Iron</keyword>
<dbReference type="GO" id="GO:0016041">
    <property type="term" value="F:glutamate synthase (ferredoxin) activity"/>
    <property type="evidence" value="ECO:0007669"/>
    <property type="project" value="UniProtKB-EC"/>
</dbReference>
<evidence type="ECO:0000313" key="17">
    <source>
        <dbReference type="EMBL" id="VDP45009.1"/>
    </source>
</evidence>
<dbReference type="SUPFAM" id="SSF56235">
    <property type="entry name" value="N-terminal nucleophile aminohydrolases (Ntn hydrolases)"/>
    <property type="match status" value="1"/>
</dbReference>
<keyword evidence="7" id="KW-0479">Metal-binding</keyword>
<proteinExistence type="inferred from homology"/>
<dbReference type="PANTHER" id="PTHR11938">
    <property type="entry name" value="FAD NADPH DEHYDROGENASE/OXIDOREDUCTASE"/>
    <property type="match status" value="1"/>
</dbReference>
<evidence type="ECO:0000256" key="11">
    <source>
        <dbReference type="ARBA" id="ARBA00023014"/>
    </source>
</evidence>
<keyword evidence="18" id="KW-1185">Reference proteome</keyword>
<gene>
    <name evidence="17" type="ORF">SBAD_LOCUS12046</name>
</gene>
<evidence type="ECO:0000313" key="19">
    <source>
        <dbReference type="WBParaSite" id="SBAD_0001245001-mRNA-1"/>
    </source>
</evidence>
<organism evidence="19">
    <name type="scientific">Soboliphyme baturini</name>
    <dbReference type="NCBI Taxonomy" id="241478"/>
    <lineage>
        <taxon>Eukaryota</taxon>
        <taxon>Metazoa</taxon>
        <taxon>Ecdysozoa</taxon>
        <taxon>Nematoda</taxon>
        <taxon>Enoplea</taxon>
        <taxon>Dorylaimia</taxon>
        <taxon>Dioctophymatida</taxon>
        <taxon>Dioctophymatoidea</taxon>
        <taxon>Soboliphymatidae</taxon>
        <taxon>Soboliphyme</taxon>
    </lineage>
</organism>
<keyword evidence="8" id="KW-0315">Glutamine amidotransferase</keyword>
<sequence>MLERMAHRSACACDGDSGDGAGVMTAIPHELYANDLKANSVHLPERGRYATGLIFFDKKTYKQGIEAVNDIVESCSFKVLFWRSPPVDSSVLGSESRKNEPCIRQIFVVGSCPSDDEMQRKVGVYNKCIRFRF</sequence>
<dbReference type="OrthoDB" id="4327079at2759"/>
<evidence type="ECO:0000256" key="6">
    <source>
        <dbReference type="ARBA" id="ARBA00022643"/>
    </source>
</evidence>
<comment type="cofactor">
    <cofactor evidence="2">
        <name>[3Fe-4S] cluster</name>
        <dbReference type="ChEBI" id="CHEBI:21137"/>
    </cofactor>
</comment>
<evidence type="ECO:0000256" key="13">
    <source>
        <dbReference type="ARBA" id="ARBA00023291"/>
    </source>
</evidence>
<reference evidence="19" key="1">
    <citation type="submission" date="2016-06" db="UniProtKB">
        <authorList>
            <consortium name="WormBaseParasite"/>
        </authorList>
    </citation>
    <scope>IDENTIFICATION</scope>
</reference>
<evidence type="ECO:0000256" key="5">
    <source>
        <dbReference type="ARBA" id="ARBA00022630"/>
    </source>
</evidence>
<dbReference type="InterPro" id="IPR050711">
    <property type="entry name" value="ET-N_metabolism_enzyme"/>
</dbReference>
<evidence type="ECO:0000256" key="8">
    <source>
        <dbReference type="ARBA" id="ARBA00022962"/>
    </source>
</evidence>
<evidence type="ECO:0000256" key="14">
    <source>
        <dbReference type="ARBA" id="ARBA00037928"/>
    </source>
</evidence>
<dbReference type="EC" id="1.4.7.1" evidence="15"/>
<dbReference type="Pfam" id="PF00310">
    <property type="entry name" value="GATase_2"/>
    <property type="match status" value="1"/>
</dbReference>
<keyword evidence="4" id="KW-0028">Amino-acid biosynthesis</keyword>
<evidence type="ECO:0000256" key="10">
    <source>
        <dbReference type="ARBA" id="ARBA00023004"/>
    </source>
</evidence>
<dbReference type="Proteomes" id="UP000270296">
    <property type="component" value="Unassembled WGS sequence"/>
</dbReference>
<comment type="cofactor">
    <cofactor evidence="1">
        <name>FMN</name>
        <dbReference type="ChEBI" id="CHEBI:58210"/>
    </cofactor>
</comment>
<dbReference type="GO" id="GO:0051538">
    <property type="term" value="F:3 iron, 4 sulfur cluster binding"/>
    <property type="evidence" value="ECO:0007669"/>
    <property type="project" value="UniProtKB-KW"/>
</dbReference>
<evidence type="ECO:0000256" key="12">
    <source>
        <dbReference type="ARBA" id="ARBA00023164"/>
    </source>
</evidence>
<dbReference type="WBParaSite" id="SBAD_0001245001-mRNA-1">
    <property type="protein sequence ID" value="SBAD_0001245001-mRNA-1"/>
    <property type="gene ID" value="SBAD_0001245001"/>
</dbReference>
<evidence type="ECO:0000259" key="16">
    <source>
        <dbReference type="Pfam" id="PF00310"/>
    </source>
</evidence>
<evidence type="ECO:0000256" key="2">
    <source>
        <dbReference type="ARBA" id="ARBA00001927"/>
    </source>
</evidence>
<keyword evidence="13" id="KW-0003">3Fe-4S</keyword>
<feature type="domain" description="Glutamine amidotransferase type-2" evidence="16">
    <location>
        <begin position="1"/>
        <end position="125"/>
    </location>
</feature>
<protein>
    <recommendedName>
        <fullName evidence="15">glutamate synthase (ferredoxin)</fullName>
        <ecNumber evidence="15">1.4.7.1</ecNumber>
    </recommendedName>
</protein>
<accession>A0A183J848</accession>
<dbReference type="Gene3D" id="3.60.20.10">
    <property type="entry name" value="Glutamine Phosphoribosylpyrophosphate, subunit 1, domain 1"/>
    <property type="match status" value="1"/>
</dbReference>
<evidence type="ECO:0000256" key="15">
    <source>
        <dbReference type="ARBA" id="ARBA00039085"/>
    </source>
</evidence>
<keyword evidence="5" id="KW-0285">Flavoprotein</keyword>
<keyword evidence="6" id="KW-0288">FMN</keyword>
<reference evidence="17 18" key="2">
    <citation type="submission" date="2018-11" db="EMBL/GenBank/DDBJ databases">
        <authorList>
            <consortium name="Pathogen Informatics"/>
        </authorList>
    </citation>
    <scope>NUCLEOTIDE SEQUENCE [LARGE SCALE GENOMIC DNA]</scope>
</reference>
<evidence type="ECO:0000313" key="18">
    <source>
        <dbReference type="Proteomes" id="UP000270296"/>
    </source>
</evidence>
<comment type="pathway">
    <text evidence="14">Amino-acid biosynthesis; L-glutamate biosynthesis via GLT pathway; L-glutamate from 2-oxoglutarate and L-glutamine (ferredoxin route): step 1/1.</text>
</comment>
<evidence type="ECO:0000256" key="4">
    <source>
        <dbReference type="ARBA" id="ARBA00022605"/>
    </source>
</evidence>
<keyword evidence="9" id="KW-0560">Oxidoreductase</keyword>
<dbReference type="InterPro" id="IPR029055">
    <property type="entry name" value="Ntn_hydrolases_N"/>
</dbReference>
<dbReference type="GO" id="GO:0016040">
    <property type="term" value="F:glutamate synthase (NADH) activity"/>
    <property type="evidence" value="ECO:0007669"/>
    <property type="project" value="TreeGrafter"/>
</dbReference>
<dbReference type="EMBL" id="UZAM01016854">
    <property type="protein sequence ID" value="VDP45009.1"/>
    <property type="molecule type" value="Genomic_DNA"/>
</dbReference>
<dbReference type="InterPro" id="IPR017932">
    <property type="entry name" value="GATase_2_dom"/>
</dbReference>
<name>A0A183J848_9BILA</name>
<keyword evidence="12" id="KW-0314">Glutamate biosynthesis</keyword>
<evidence type="ECO:0000256" key="7">
    <source>
        <dbReference type="ARBA" id="ARBA00022723"/>
    </source>
</evidence>
<dbReference type="AlphaFoldDB" id="A0A183J848"/>
<evidence type="ECO:0000256" key="3">
    <source>
        <dbReference type="ARBA" id="ARBA00009716"/>
    </source>
</evidence>
<evidence type="ECO:0000256" key="9">
    <source>
        <dbReference type="ARBA" id="ARBA00023002"/>
    </source>
</evidence>
<comment type="similarity">
    <text evidence="3">Belongs to the glutamate synthase family.</text>
</comment>